<proteinExistence type="predicted"/>
<sequence length="61" mass="7382">MREYIQSDNRSAEKPSLLHTRVEVNPSLKLYAKKNRDDLRSIYHHEKMEFDLGKYDDCRLK</sequence>
<evidence type="ECO:0000313" key="1">
    <source>
        <dbReference type="EMBL" id="QDT94380.1"/>
    </source>
</evidence>
<dbReference type="KEGG" id="gax:Pan161_60760"/>
<gene>
    <name evidence="1" type="ORF">Pan161_60760</name>
</gene>
<reference evidence="1 2" key="1">
    <citation type="submission" date="2019-02" db="EMBL/GenBank/DDBJ databases">
        <title>Deep-cultivation of Planctomycetes and their phenomic and genomic characterization uncovers novel biology.</title>
        <authorList>
            <person name="Wiegand S."/>
            <person name="Jogler M."/>
            <person name="Boedeker C."/>
            <person name="Pinto D."/>
            <person name="Vollmers J."/>
            <person name="Rivas-Marin E."/>
            <person name="Kohn T."/>
            <person name="Peeters S.H."/>
            <person name="Heuer A."/>
            <person name="Rast P."/>
            <person name="Oberbeckmann S."/>
            <person name="Bunk B."/>
            <person name="Jeske O."/>
            <person name="Meyerdierks A."/>
            <person name="Storesund J.E."/>
            <person name="Kallscheuer N."/>
            <person name="Luecker S."/>
            <person name="Lage O.M."/>
            <person name="Pohl T."/>
            <person name="Merkel B.J."/>
            <person name="Hornburger P."/>
            <person name="Mueller R.-W."/>
            <person name="Bruemmer F."/>
            <person name="Labrenz M."/>
            <person name="Spormann A.M."/>
            <person name="Op den Camp H."/>
            <person name="Overmann J."/>
            <person name="Amann R."/>
            <person name="Jetten M.S.M."/>
            <person name="Mascher T."/>
            <person name="Medema M.H."/>
            <person name="Devos D.P."/>
            <person name="Kaster A.-K."/>
            <person name="Ovreas L."/>
            <person name="Rohde M."/>
            <person name="Galperin M.Y."/>
            <person name="Jogler C."/>
        </authorList>
    </citation>
    <scope>NUCLEOTIDE SEQUENCE [LARGE SCALE GENOMIC DNA]</scope>
    <source>
        <strain evidence="1 2">Pan161</strain>
    </source>
</reference>
<name>A0A517VNA3_9PLAN</name>
<protein>
    <submittedName>
        <fullName evidence="1">Uncharacterized protein</fullName>
    </submittedName>
</protein>
<organism evidence="1 2">
    <name type="scientific">Gimesia algae</name>
    <dbReference type="NCBI Taxonomy" id="2527971"/>
    <lineage>
        <taxon>Bacteria</taxon>
        <taxon>Pseudomonadati</taxon>
        <taxon>Planctomycetota</taxon>
        <taxon>Planctomycetia</taxon>
        <taxon>Planctomycetales</taxon>
        <taxon>Planctomycetaceae</taxon>
        <taxon>Gimesia</taxon>
    </lineage>
</organism>
<evidence type="ECO:0000313" key="2">
    <source>
        <dbReference type="Proteomes" id="UP000316855"/>
    </source>
</evidence>
<dbReference type="Proteomes" id="UP000316855">
    <property type="component" value="Chromosome"/>
</dbReference>
<dbReference type="EMBL" id="CP036343">
    <property type="protein sequence ID" value="QDT94380.1"/>
    <property type="molecule type" value="Genomic_DNA"/>
</dbReference>
<accession>A0A517VNA3</accession>
<dbReference type="AlphaFoldDB" id="A0A517VNA3"/>
<keyword evidence="2" id="KW-1185">Reference proteome</keyword>